<reference evidence="6" key="3">
    <citation type="submission" date="2020-05" db="UniProtKB">
        <authorList>
            <consortium name="EnsemblMetazoa"/>
        </authorList>
    </citation>
    <scope>IDENTIFICATION</scope>
    <source>
        <strain evidence="6">USDA</strain>
    </source>
</reference>
<feature type="region of interest" description="Disordered" evidence="1">
    <location>
        <begin position="240"/>
        <end position="288"/>
    </location>
</feature>
<dbReference type="AlphaFoldDB" id="E0VAI5"/>
<evidence type="ECO:0000313" key="6">
    <source>
        <dbReference type="EnsemblMetazoa" id="PHUM039060-PA"/>
    </source>
</evidence>
<dbReference type="CTD" id="8232455"/>
<dbReference type="VEuPathDB" id="VectorBase:PHUM039060"/>
<dbReference type="STRING" id="121224.E0VAI5"/>
<dbReference type="HOGENOM" id="CLU_411742_0_0_1"/>
<dbReference type="PANTHER" id="PTHR39077">
    <property type="entry name" value="DUF4793 DOMAIN-CONTAINING PROTEIN"/>
    <property type="match status" value="1"/>
</dbReference>
<dbReference type="EnsemblMetazoa" id="PHUM039060-RA">
    <property type="protein sequence ID" value="PHUM039060-PA"/>
    <property type="gene ID" value="PHUM039060"/>
</dbReference>
<dbReference type="InterPro" id="IPR032008">
    <property type="entry name" value="APD1-4_N"/>
</dbReference>
<keyword evidence="7" id="KW-1185">Reference proteome</keyword>
<protein>
    <recommendedName>
        <fullName evidence="8">E3 ubiquitin-protein ligase APD1-4 N-terminal domain-containing protein</fullName>
    </recommendedName>
</protein>
<feature type="domain" description="E3 ubiquitin-protein ligase APD1-4 middle" evidence="4">
    <location>
        <begin position="450"/>
        <end position="558"/>
    </location>
</feature>
<dbReference type="OMA" id="VSTTWCQ"/>
<dbReference type="OrthoDB" id="6435218at2759"/>
<feature type="compositionally biased region" description="Low complexity" evidence="1">
    <location>
        <begin position="244"/>
        <end position="266"/>
    </location>
</feature>
<dbReference type="GeneID" id="8232455"/>
<feature type="domain" description="E3 ubiquitin-protein ligase APD1-4 N-terminal" evidence="3">
    <location>
        <begin position="81"/>
        <end position="150"/>
    </location>
</feature>
<dbReference type="Pfam" id="PF16041">
    <property type="entry name" value="APD1-4_M"/>
    <property type="match status" value="1"/>
</dbReference>
<reference evidence="5" key="1">
    <citation type="submission" date="2007-04" db="EMBL/GenBank/DDBJ databases">
        <title>Annotation of Pediculus humanus corporis strain USDA.</title>
        <authorList>
            <person name="Kirkness E."/>
            <person name="Hannick L."/>
            <person name="Hass B."/>
            <person name="Bruggner R."/>
            <person name="Lawson D."/>
            <person name="Bidwell S."/>
            <person name="Joardar V."/>
            <person name="Caler E."/>
            <person name="Walenz B."/>
            <person name="Inman J."/>
            <person name="Schobel S."/>
            <person name="Galinsky K."/>
            <person name="Amedeo P."/>
            <person name="Strausberg R."/>
        </authorList>
    </citation>
    <scope>NUCLEOTIDE SEQUENCE</scope>
    <source>
        <strain evidence="5">USDA</strain>
    </source>
</reference>
<proteinExistence type="predicted"/>
<evidence type="ECO:0000313" key="7">
    <source>
        <dbReference type="Proteomes" id="UP000009046"/>
    </source>
</evidence>
<sequence>MNNNNNNNNSSKNNGRLKGPLRLTRLCALCIILPGCLIAGPLYLRYRVYSGQIYPVGMSDMRLVDNRISTTWCQKQLVKSNATFNAYLLPNEPQMKKKPIRVSMIRHLNLQDDMKEYWGFYLLKGSSFTVSTCCRWPGAFLTVIKGHKQLKECAYFGDDSSEEEDELEELEKDEEDAISNEPWMMKKARPGVIFHGSQLNNTLNKHRLSKEIVELDNGNEHNFYQWIPRMRSEKFKSEKKKIENNVNSTKSYNNNNNNNKSTESINLRGNFENLNTTEEEEKDEVKSKEVEEAYQEVLEKLKKLKLNDKNILLQLQKNLRNKENLNESGSSNNNNNNDNNKTRDSYRKKRELEWHGLHEKLNKNDEDYDTAAEEIEEPDILTYEDLRGTFNETTVNDKSDSEFWSSFSSSEERLINCAGLIINLPLIPKKGCQANKPEKVKEEACAANKFTYKVPINGYYFFVLSSENEIQTNYIRIQFEFDKILYNVSNPVAACTNTTESCSLPLNFFSWEKTVLEMPLTNNDSMWNQEFIVVSVCEPRTIVYAACVVAVPILILLCAF</sequence>
<evidence type="ECO:0000313" key="5">
    <source>
        <dbReference type="EMBL" id="EEB10391.1"/>
    </source>
</evidence>
<dbReference type="InParanoid" id="E0VAI5"/>
<feature type="region of interest" description="Disordered" evidence="1">
    <location>
        <begin position="322"/>
        <end position="345"/>
    </location>
</feature>
<dbReference type="RefSeq" id="XP_002423129.1">
    <property type="nucleotide sequence ID" value="XM_002423084.1"/>
</dbReference>
<gene>
    <name evidence="6" type="primary">8232455</name>
    <name evidence="5" type="ORF">Phum_PHUM039060</name>
</gene>
<feature type="transmembrane region" description="Helical" evidence="2">
    <location>
        <begin position="26"/>
        <end position="44"/>
    </location>
</feature>
<name>E0VAI5_PEDHC</name>
<dbReference type="EMBL" id="DS235006">
    <property type="protein sequence ID" value="EEB10391.1"/>
    <property type="molecule type" value="Genomic_DNA"/>
</dbReference>
<organism>
    <name type="scientific">Pediculus humanus subsp. corporis</name>
    <name type="common">Body louse</name>
    <dbReference type="NCBI Taxonomy" id="121224"/>
    <lineage>
        <taxon>Eukaryota</taxon>
        <taxon>Metazoa</taxon>
        <taxon>Ecdysozoa</taxon>
        <taxon>Arthropoda</taxon>
        <taxon>Hexapoda</taxon>
        <taxon>Insecta</taxon>
        <taxon>Pterygota</taxon>
        <taxon>Neoptera</taxon>
        <taxon>Paraneoptera</taxon>
        <taxon>Psocodea</taxon>
        <taxon>Troctomorpha</taxon>
        <taxon>Phthiraptera</taxon>
        <taxon>Anoplura</taxon>
        <taxon>Pediculidae</taxon>
        <taxon>Pediculus</taxon>
    </lineage>
</organism>
<keyword evidence="2" id="KW-1133">Transmembrane helix</keyword>
<evidence type="ECO:0008006" key="8">
    <source>
        <dbReference type="Google" id="ProtNLM"/>
    </source>
</evidence>
<evidence type="ECO:0000256" key="1">
    <source>
        <dbReference type="SAM" id="MobiDB-lite"/>
    </source>
</evidence>
<keyword evidence="2" id="KW-0812">Transmembrane</keyword>
<dbReference type="EMBL" id="AAZO01000457">
    <property type="status" value="NOT_ANNOTATED_CDS"/>
    <property type="molecule type" value="Genomic_DNA"/>
</dbReference>
<dbReference type="eggNOG" id="ENOG502QWTQ">
    <property type="taxonomic scope" value="Eukaryota"/>
</dbReference>
<reference evidence="5" key="2">
    <citation type="submission" date="2007-04" db="EMBL/GenBank/DDBJ databases">
        <title>The genome of the human body louse.</title>
        <authorList>
            <consortium name="The Human Body Louse Genome Consortium"/>
            <person name="Kirkness E."/>
            <person name="Walenz B."/>
            <person name="Hass B."/>
            <person name="Bruggner R."/>
            <person name="Strausberg R."/>
        </authorList>
    </citation>
    <scope>NUCLEOTIDE SEQUENCE</scope>
    <source>
        <strain evidence="5">USDA</strain>
    </source>
</reference>
<dbReference type="Proteomes" id="UP000009046">
    <property type="component" value="Unassembled WGS sequence"/>
</dbReference>
<evidence type="ECO:0000259" key="4">
    <source>
        <dbReference type="Pfam" id="PF16041"/>
    </source>
</evidence>
<dbReference type="InterPro" id="IPR032010">
    <property type="entry name" value="APD1-4_M"/>
</dbReference>
<evidence type="ECO:0000256" key="2">
    <source>
        <dbReference type="SAM" id="Phobius"/>
    </source>
</evidence>
<feature type="compositionally biased region" description="Low complexity" evidence="1">
    <location>
        <begin position="326"/>
        <end position="339"/>
    </location>
</feature>
<evidence type="ECO:0000259" key="3">
    <source>
        <dbReference type="Pfam" id="PF16040"/>
    </source>
</evidence>
<accession>E0VAI5</accession>
<dbReference type="Pfam" id="PF16040">
    <property type="entry name" value="APD1-4_N"/>
    <property type="match status" value="1"/>
</dbReference>
<dbReference type="KEGG" id="phu:Phum_PHUM039060"/>
<dbReference type="PANTHER" id="PTHR39077:SF1">
    <property type="entry name" value="E3 UBIQUITIN-PROTEIN LIGASE APD1-4 MIDDLE DOMAIN-CONTAINING PROTEIN"/>
    <property type="match status" value="1"/>
</dbReference>
<keyword evidence="2" id="KW-0472">Membrane</keyword>